<keyword evidence="4" id="KW-0175">Coiled coil</keyword>
<feature type="region of interest" description="Disordered" evidence="5">
    <location>
        <begin position="1"/>
        <end position="26"/>
    </location>
</feature>
<comment type="caution">
    <text evidence="6">The sequence shown here is derived from an EMBL/GenBank/DDBJ whole genome shotgun (WGS) entry which is preliminary data.</text>
</comment>
<protein>
    <submittedName>
        <fullName evidence="6">Gas vesicle synthesis protein GvpF</fullName>
    </submittedName>
</protein>
<dbReference type="EMBL" id="BAWF01000020">
    <property type="protein sequence ID" value="GAF45369.1"/>
    <property type="molecule type" value="Genomic_DNA"/>
</dbReference>
<feature type="coiled-coil region" evidence="4">
    <location>
        <begin position="145"/>
        <end position="172"/>
    </location>
</feature>
<evidence type="ECO:0000256" key="5">
    <source>
        <dbReference type="SAM" id="MobiDB-lite"/>
    </source>
</evidence>
<gene>
    <name evidence="6" type="primary">gvpF</name>
    <name evidence="6" type="ORF">RW1_020_00040</name>
</gene>
<sequence>MATSEQTKKQKKSENTEKSEKSDKKQTAGVYVYGIVPADVEPGDDATGVADGKVEVVASGDIAALVSEVSVDRPIGKPEDLRAHANVLDGTSRVAPVLPLRFGAVLTDADAVKEELLSAHADEFAAALEQLEGKAQYVVKGRYAEQAILREILDENEQAAQLREEIRDKSEDAGRQARMALGELVNNAIAGKREEDTRKTVDALGDLTDSVNRREPTHEEEAVQVAVLVDVDRQDELEEAVGKLAEEWDGRVELKLLGPMAAYDFVVTQNPAGQG</sequence>
<organism evidence="6 7">
    <name type="scientific">Rhodococcus wratislaviensis NBRC 100605</name>
    <dbReference type="NCBI Taxonomy" id="1219028"/>
    <lineage>
        <taxon>Bacteria</taxon>
        <taxon>Bacillati</taxon>
        <taxon>Actinomycetota</taxon>
        <taxon>Actinomycetes</taxon>
        <taxon>Mycobacteriales</taxon>
        <taxon>Nocardiaceae</taxon>
        <taxon>Rhodococcus</taxon>
    </lineage>
</organism>
<dbReference type="Proteomes" id="UP000019491">
    <property type="component" value="Unassembled WGS sequence"/>
</dbReference>
<reference evidence="6 7" key="1">
    <citation type="submission" date="2014-02" db="EMBL/GenBank/DDBJ databases">
        <title>Whole genome shotgun sequence of Rhodococcus wratislaviensis NBRC 100605.</title>
        <authorList>
            <person name="Hosoyama A."/>
            <person name="Tsuchikane K."/>
            <person name="Yoshida I."/>
            <person name="Ohji S."/>
            <person name="Ichikawa N."/>
            <person name="Yamazoe A."/>
            <person name="Fujita N."/>
        </authorList>
    </citation>
    <scope>NUCLEOTIDE SEQUENCE [LARGE SCALE GENOMIC DNA]</scope>
    <source>
        <strain evidence="6 7">NBRC 100605</strain>
    </source>
</reference>
<evidence type="ECO:0000313" key="7">
    <source>
        <dbReference type="Proteomes" id="UP000019491"/>
    </source>
</evidence>
<evidence type="ECO:0000256" key="3">
    <source>
        <dbReference type="ARBA" id="ARBA00035643"/>
    </source>
</evidence>
<evidence type="ECO:0000256" key="4">
    <source>
        <dbReference type="SAM" id="Coils"/>
    </source>
</evidence>
<dbReference type="OrthoDB" id="3867411at2"/>
<proteinExistence type="inferred from homology"/>
<dbReference type="GO" id="GO:0031412">
    <property type="term" value="P:gas vesicle organization"/>
    <property type="evidence" value="ECO:0007669"/>
    <property type="project" value="InterPro"/>
</dbReference>
<comment type="similarity">
    <text evidence="3">Belongs to the gas vesicle GvpF/GvpL family.</text>
</comment>
<dbReference type="GO" id="GO:0031411">
    <property type="term" value="C:gas vesicle"/>
    <property type="evidence" value="ECO:0007669"/>
    <property type="project" value="UniProtKB-SubCell"/>
</dbReference>
<dbReference type="PANTHER" id="PTHR36852">
    <property type="entry name" value="PROTEIN GVPL 2"/>
    <property type="match status" value="1"/>
</dbReference>
<name>X0PR70_RHOWR</name>
<keyword evidence="1" id="KW-0304">Gas vesicle</keyword>
<comment type="subcellular location">
    <subcellularLocation>
        <location evidence="2">Gas vesicle</location>
    </subcellularLocation>
</comment>
<evidence type="ECO:0000313" key="6">
    <source>
        <dbReference type="EMBL" id="GAF45369.1"/>
    </source>
</evidence>
<evidence type="ECO:0000256" key="1">
    <source>
        <dbReference type="ARBA" id="ARBA00022987"/>
    </source>
</evidence>
<dbReference type="RefSeq" id="WP_052033112.1">
    <property type="nucleotide sequence ID" value="NZ_BAWF01000020.1"/>
</dbReference>
<keyword evidence="7" id="KW-1185">Reference proteome</keyword>
<evidence type="ECO:0000256" key="2">
    <source>
        <dbReference type="ARBA" id="ARBA00035108"/>
    </source>
</evidence>
<accession>X0PR70</accession>
<dbReference type="Pfam" id="PF06386">
    <property type="entry name" value="GvpL_GvpF"/>
    <property type="match status" value="1"/>
</dbReference>
<dbReference type="InterPro" id="IPR009430">
    <property type="entry name" value="GvpL/GvpF"/>
</dbReference>
<dbReference type="AlphaFoldDB" id="X0PR70"/>
<dbReference type="PANTHER" id="PTHR36852:SF1">
    <property type="entry name" value="PROTEIN GVPL 2"/>
    <property type="match status" value="1"/>
</dbReference>